<dbReference type="Pfam" id="PF00149">
    <property type="entry name" value="Metallophos"/>
    <property type="match status" value="1"/>
</dbReference>
<comment type="caution">
    <text evidence="2">The sequence shown here is derived from an EMBL/GenBank/DDBJ whole genome shotgun (WGS) entry which is preliminary data.</text>
</comment>
<dbReference type="Gene3D" id="3.60.21.10">
    <property type="match status" value="1"/>
</dbReference>
<dbReference type="GO" id="GO:0005737">
    <property type="term" value="C:cytoplasm"/>
    <property type="evidence" value="ECO:0007669"/>
    <property type="project" value="TreeGrafter"/>
</dbReference>
<dbReference type="PANTHER" id="PTHR32440:SF11">
    <property type="entry name" value="METALLOPHOSPHOESTERASE DOMAIN-CONTAINING PROTEIN"/>
    <property type="match status" value="1"/>
</dbReference>
<dbReference type="AlphaFoldDB" id="A0A4R6WGQ5"/>
<gene>
    <name evidence="2" type="ORF">CLV99_0779</name>
</gene>
<organism evidence="2 3">
    <name type="scientific">Sphingobacterium yanglingense</name>
    <dbReference type="NCBI Taxonomy" id="1437280"/>
    <lineage>
        <taxon>Bacteria</taxon>
        <taxon>Pseudomonadati</taxon>
        <taxon>Bacteroidota</taxon>
        <taxon>Sphingobacteriia</taxon>
        <taxon>Sphingobacteriales</taxon>
        <taxon>Sphingobacteriaceae</taxon>
        <taxon>Sphingobacterium</taxon>
    </lineage>
</organism>
<accession>A0A4R6WGQ5</accession>
<dbReference type="SUPFAM" id="SSF56300">
    <property type="entry name" value="Metallo-dependent phosphatases"/>
    <property type="match status" value="1"/>
</dbReference>
<dbReference type="InterPro" id="IPR004843">
    <property type="entry name" value="Calcineurin-like_PHP"/>
</dbReference>
<evidence type="ECO:0000259" key="1">
    <source>
        <dbReference type="Pfam" id="PF00149"/>
    </source>
</evidence>
<dbReference type="PANTHER" id="PTHR32440">
    <property type="entry name" value="PHOSPHATASE DCR2-RELATED-RELATED"/>
    <property type="match status" value="1"/>
</dbReference>
<name>A0A4R6WGQ5_9SPHI</name>
<dbReference type="EMBL" id="SNYV01000011">
    <property type="protein sequence ID" value="TDQ79343.1"/>
    <property type="molecule type" value="Genomic_DNA"/>
</dbReference>
<reference evidence="2 3" key="1">
    <citation type="submission" date="2019-03" db="EMBL/GenBank/DDBJ databases">
        <title>Genomic Encyclopedia of Archaeal and Bacterial Type Strains, Phase II (KMG-II): from individual species to whole genera.</title>
        <authorList>
            <person name="Goeker M."/>
        </authorList>
    </citation>
    <scope>NUCLEOTIDE SEQUENCE [LARGE SCALE GENOMIC DNA]</scope>
    <source>
        <strain evidence="2 3">DSM 28353</strain>
    </source>
</reference>
<feature type="domain" description="Calcineurin-like phosphoesterase" evidence="1">
    <location>
        <begin position="48"/>
        <end position="277"/>
    </location>
</feature>
<sequence length="342" mass="38879">MAPLPAVTLIPFYQMKKNILPFLLLSLLFSISSYRTQAQELKFTNGKFKIVQFTDLHYVANAEPSKKSIQTIEHTLDAERPDLVVFTGDVVVKAPSKQGWDEVLQTVIDRKIPYMVTLGNHDDESELTRLEVATYVAKKPYLINKTASIPNVDGVLNASIPILGKDNKPQFTLYALDSKAYSQFKEIKGYDWFAANQVAWYRNESTRIKKEANTTLPALAFFHIPFPEYEIAFNNLSHARIGVRYEKEGSPIINSGMYEAMLKQGDVMGTFVGHEHVNDYLVDYYGIALAYGCFTGSENTYLRHKNGARIIQIEEGKRGFHTYIRESDGAILYRTDYPFAKK</sequence>
<evidence type="ECO:0000313" key="3">
    <source>
        <dbReference type="Proteomes" id="UP000295292"/>
    </source>
</evidence>
<dbReference type="Proteomes" id="UP000295292">
    <property type="component" value="Unassembled WGS sequence"/>
</dbReference>
<keyword evidence="3" id="KW-1185">Reference proteome</keyword>
<protein>
    <submittedName>
        <fullName evidence="2">Calcineurin-like phosphoesterase family protein</fullName>
    </submittedName>
</protein>
<dbReference type="CDD" id="cd07383">
    <property type="entry name" value="MPP_Dcr2"/>
    <property type="match status" value="1"/>
</dbReference>
<dbReference type="InterPro" id="IPR029052">
    <property type="entry name" value="Metallo-depent_PP-like"/>
</dbReference>
<proteinExistence type="predicted"/>
<dbReference type="GO" id="GO:0016788">
    <property type="term" value="F:hydrolase activity, acting on ester bonds"/>
    <property type="evidence" value="ECO:0007669"/>
    <property type="project" value="TreeGrafter"/>
</dbReference>
<evidence type="ECO:0000313" key="2">
    <source>
        <dbReference type="EMBL" id="TDQ79343.1"/>
    </source>
</evidence>